<keyword evidence="7 11" id="KW-0808">Transferase</keyword>
<protein>
    <recommendedName>
        <fullName evidence="4 11">tRNA (uracil-O(2)-)-methyltransferase</fullName>
        <ecNumber evidence="3 11">2.1.1.211</ecNumber>
    </recommendedName>
</protein>
<evidence type="ECO:0000256" key="9">
    <source>
        <dbReference type="ARBA" id="ARBA00022694"/>
    </source>
</evidence>
<keyword evidence="8 11" id="KW-0949">S-adenosyl-L-methionine</keyword>
<evidence type="ECO:0000256" key="11">
    <source>
        <dbReference type="RuleBase" id="RU368004"/>
    </source>
</evidence>
<accession>A0AAN6U257</accession>
<organism evidence="12 13">
    <name type="scientific">Parathielavia appendiculata</name>
    <dbReference type="NCBI Taxonomy" id="2587402"/>
    <lineage>
        <taxon>Eukaryota</taxon>
        <taxon>Fungi</taxon>
        <taxon>Dikarya</taxon>
        <taxon>Ascomycota</taxon>
        <taxon>Pezizomycotina</taxon>
        <taxon>Sordariomycetes</taxon>
        <taxon>Sordariomycetidae</taxon>
        <taxon>Sordariales</taxon>
        <taxon>Chaetomiaceae</taxon>
        <taxon>Parathielavia</taxon>
    </lineage>
</organism>
<reference evidence="12" key="1">
    <citation type="journal article" date="2023" name="Mol. Phylogenet. Evol.">
        <title>Genome-scale phylogeny and comparative genomics of the fungal order Sordariales.</title>
        <authorList>
            <person name="Hensen N."/>
            <person name="Bonometti L."/>
            <person name="Westerberg I."/>
            <person name="Brannstrom I.O."/>
            <person name="Guillou S."/>
            <person name="Cros-Aarteil S."/>
            <person name="Calhoun S."/>
            <person name="Haridas S."/>
            <person name="Kuo A."/>
            <person name="Mondo S."/>
            <person name="Pangilinan J."/>
            <person name="Riley R."/>
            <person name="LaButti K."/>
            <person name="Andreopoulos B."/>
            <person name="Lipzen A."/>
            <person name="Chen C."/>
            <person name="Yan M."/>
            <person name="Daum C."/>
            <person name="Ng V."/>
            <person name="Clum A."/>
            <person name="Steindorff A."/>
            <person name="Ohm R.A."/>
            <person name="Martin F."/>
            <person name="Silar P."/>
            <person name="Natvig D.O."/>
            <person name="Lalanne C."/>
            <person name="Gautier V."/>
            <person name="Ament-Velasquez S.L."/>
            <person name="Kruys A."/>
            <person name="Hutchinson M.I."/>
            <person name="Powell A.J."/>
            <person name="Barry K."/>
            <person name="Miller A.N."/>
            <person name="Grigoriev I.V."/>
            <person name="Debuchy R."/>
            <person name="Gladieux P."/>
            <person name="Hiltunen Thoren M."/>
            <person name="Johannesson H."/>
        </authorList>
    </citation>
    <scope>NUCLEOTIDE SEQUENCE</scope>
    <source>
        <strain evidence="12">CBS 731.68</strain>
    </source>
</reference>
<name>A0AAN6U257_9PEZI</name>
<dbReference type="PANTHER" id="PTHR21210">
    <property type="entry name" value="TRNA (URACIL-O(2)-)-METHYLTRANSFERASE-RELATED"/>
    <property type="match status" value="1"/>
</dbReference>
<dbReference type="Proteomes" id="UP001302602">
    <property type="component" value="Unassembled WGS sequence"/>
</dbReference>
<comment type="function">
    <text evidence="11">Adenosyl-L-methionine (AdoMet)-dependent tRNA (uracil-O(2)-)-methyltransferase.</text>
</comment>
<dbReference type="PANTHER" id="PTHR21210:SF0">
    <property type="entry name" value="TRNA (URACIL-O(2)-)-METHYLTRANSFERASE-RELATED"/>
    <property type="match status" value="1"/>
</dbReference>
<dbReference type="GO" id="GO:0005737">
    <property type="term" value="C:cytoplasm"/>
    <property type="evidence" value="ECO:0007669"/>
    <property type="project" value="UniProtKB-SubCell"/>
</dbReference>
<dbReference type="GO" id="GO:0141101">
    <property type="term" value="F:tRNA(Ser) (uridine(44)-2'-O-)-methyltransferase activity"/>
    <property type="evidence" value="ECO:0007669"/>
    <property type="project" value="UniProtKB-EC"/>
</dbReference>
<evidence type="ECO:0000256" key="4">
    <source>
        <dbReference type="ARBA" id="ARBA00017788"/>
    </source>
</evidence>
<evidence type="ECO:0000256" key="3">
    <source>
        <dbReference type="ARBA" id="ARBA00012795"/>
    </source>
</evidence>
<keyword evidence="6 11" id="KW-0489">Methyltransferase</keyword>
<dbReference type="Pfam" id="PF07757">
    <property type="entry name" value="AdoMet_MTase"/>
    <property type="match status" value="1"/>
</dbReference>
<dbReference type="RefSeq" id="XP_062648839.1">
    <property type="nucleotide sequence ID" value="XM_062788712.1"/>
</dbReference>
<gene>
    <name evidence="12" type="ORF">N657DRAFT_570215</name>
</gene>
<evidence type="ECO:0000256" key="10">
    <source>
        <dbReference type="ARBA" id="ARBA00047957"/>
    </source>
</evidence>
<evidence type="ECO:0000313" key="12">
    <source>
        <dbReference type="EMBL" id="KAK4125068.1"/>
    </source>
</evidence>
<dbReference type="AlphaFoldDB" id="A0AAN6U257"/>
<dbReference type="EC" id="2.1.1.211" evidence="3 11"/>
<comment type="catalytic activity">
    <reaction evidence="10 11">
        <text>uridine(44) in tRNA(Ser) + S-adenosyl-L-methionine = 2'-O-methyluridine(44) in tRNA(Ser) + S-adenosyl-L-homocysteine + H(+)</text>
        <dbReference type="Rhea" id="RHEA:43100"/>
        <dbReference type="Rhea" id="RHEA-COMP:10339"/>
        <dbReference type="Rhea" id="RHEA-COMP:10340"/>
        <dbReference type="ChEBI" id="CHEBI:15378"/>
        <dbReference type="ChEBI" id="CHEBI:57856"/>
        <dbReference type="ChEBI" id="CHEBI:59789"/>
        <dbReference type="ChEBI" id="CHEBI:65315"/>
        <dbReference type="ChEBI" id="CHEBI:74478"/>
        <dbReference type="EC" id="2.1.1.211"/>
    </reaction>
</comment>
<evidence type="ECO:0000256" key="8">
    <source>
        <dbReference type="ARBA" id="ARBA00022691"/>
    </source>
</evidence>
<evidence type="ECO:0000256" key="5">
    <source>
        <dbReference type="ARBA" id="ARBA00022490"/>
    </source>
</evidence>
<reference evidence="12" key="2">
    <citation type="submission" date="2023-05" db="EMBL/GenBank/DDBJ databases">
        <authorList>
            <consortium name="Lawrence Berkeley National Laboratory"/>
            <person name="Steindorff A."/>
            <person name="Hensen N."/>
            <person name="Bonometti L."/>
            <person name="Westerberg I."/>
            <person name="Brannstrom I.O."/>
            <person name="Guillou S."/>
            <person name="Cros-Aarteil S."/>
            <person name="Calhoun S."/>
            <person name="Haridas S."/>
            <person name="Kuo A."/>
            <person name="Mondo S."/>
            <person name="Pangilinan J."/>
            <person name="Riley R."/>
            <person name="Labutti K."/>
            <person name="Andreopoulos B."/>
            <person name="Lipzen A."/>
            <person name="Chen C."/>
            <person name="Yanf M."/>
            <person name="Daum C."/>
            <person name="Ng V."/>
            <person name="Clum A."/>
            <person name="Ohm R."/>
            <person name="Martin F."/>
            <person name="Silar P."/>
            <person name="Natvig D."/>
            <person name="Lalanne C."/>
            <person name="Gautier V."/>
            <person name="Ament-Velasquez S.L."/>
            <person name="Kruys A."/>
            <person name="Hutchinson M.I."/>
            <person name="Powell A.J."/>
            <person name="Barry K."/>
            <person name="Miller A.N."/>
            <person name="Grigoriev I.V."/>
            <person name="Debuchy R."/>
            <person name="Gladieux P."/>
            <person name="Thoren M.H."/>
            <person name="Johannesson H."/>
        </authorList>
    </citation>
    <scope>NUCLEOTIDE SEQUENCE</scope>
    <source>
        <strain evidence="12">CBS 731.68</strain>
    </source>
</reference>
<keyword evidence="5 11" id="KW-0963">Cytoplasm</keyword>
<comment type="subcellular location">
    <subcellularLocation>
        <location evidence="1 11">Cytoplasm</location>
    </subcellularLocation>
</comment>
<sequence length="503" mass="56395">MGFEPEELTVDASPFIVVETATSHEETAARSWRPLFRHTCPFHSAVFGDVMVNLIRHPNINSSWLFRADILHDAAEAGSTSEVSIPSFAGFHLRRCIVRRLIPRNTLRDKPLDQTCVIYERYSGRGDGSVITEKALVVYLPHVSAPSEMPFYHPIVRGIAFLHEWTAAKSCGSISISYLFFSEQDRSSVRLIRTALRLLEVIYKHGKGRLEGYQKKVHHDQLLPQARVQNTYTRLKQQYARSLIKGWAETTDPEKHVFEDLCIAAFLIELWTDMYNQDCFPSFVDIGCGNGLLVYILNQEGFAGWGFDARSRKSWAAYNTKLATPEGEADSLRELVLLPPPVSRDGLAGLSSDGYNEERIHDGRFPKGTFIISNHADELTPWTPIIAAISECPFIAIPCCSHNLAGERYRAPAPKDKTKADSAYSSLVVWVSDIARDCGWEVEQEMLRIPSTRNTALIGRKRLSHQDPSLDIQAVVDRYGGTTGYLENVIKLVAGSTTLGNDH</sequence>
<keyword evidence="9 11" id="KW-0819">tRNA processing</keyword>
<dbReference type="InterPro" id="IPR011671">
    <property type="entry name" value="tRNA_uracil_MeTrfase"/>
</dbReference>
<comment type="similarity">
    <text evidence="2 11">Belongs to the TRM44 family.</text>
</comment>
<evidence type="ECO:0000313" key="13">
    <source>
        <dbReference type="Proteomes" id="UP001302602"/>
    </source>
</evidence>
<comment type="caution">
    <text evidence="12">The sequence shown here is derived from an EMBL/GenBank/DDBJ whole genome shotgun (WGS) entry which is preliminary data.</text>
</comment>
<dbReference type="GeneID" id="87825482"/>
<evidence type="ECO:0000256" key="1">
    <source>
        <dbReference type="ARBA" id="ARBA00004496"/>
    </source>
</evidence>
<evidence type="ECO:0000256" key="6">
    <source>
        <dbReference type="ARBA" id="ARBA00022603"/>
    </source>
</evidence>
<dbReference type="EMBL" id="MU853226">
    <property type="protein sequence ID" value="KAK4125068.1"/>
    <property type="molecule type" value="Genomic_DNA"/>
</dbReference>
<evidence type="ECO:0000256" key="7">
    <source>
        <dbReference type="ARBA" id="ARBA00022679"/>
    </source>
</evidence>
<keyword evidence="13" id="KW-1185">Reference proteome</keyword>
<evidence type="ECO:0000256" key="2">
    <source>
        <dbReference type="ARBA" id="ARBA00009056"/>
    </source>
</evidence>
<proteinExistence type="inferred from homology"/>
<dbReference type="GO" id="GO:0030488">
    <property type="term" value="P:tRNA methylation"/>
    <property type="evidence" value="ECO:0007669"/>
    <property type="project" value="UniProtKB-UniRule"/>
</dbReference>